<dbReference type="CDD" id="cd04485">
    <property type="entry name" value="DnaE_OBF"/>
    <property type="match status" value="1"/>
</dbReference>
<evidence type="ECO:0000256" key="1">
    <source>
        <dbReference type="ARBA" id="ARBA00004496"/>
    </source>
</evidence>
<dbReference type="InterPro" id="IPR011708">
    <property type="entry name" value="DNA_pol3_alpha_NTPase_dom"/>
</dbReference>
<dbReference type="Gene3D" id="3.20.20.140">
    <property type="entry name" value="Metal-dependent hydrolases"/>
    <property type="match status" value="1"/>
</dbReference>
<dbReference type="SMART" id="SM00481">
    <property type="entry name" value="POLIIIAc"/>
    <property type="match status" value="1"/>
</dbReference>
<gene>
    <name evidence="13" type="primary">dnaE2</name>
    <name evidence="16" type="ORF">FB473_001311</name>
</gene>
<evidence type="ECO:0000256" key="2">
    <source>
        <dbReference type="ARBA" id="ARBA00007391"/>
    </source>
</evidence>
<feature type="domain" description="Polymerase/histidinol phosphatase N-terminal" evidence="15">
    <location>
        <begin position="54"/>
        <end position="121"/>
    </location>
</feature>
<dbReference type="InterPro" id="IPR029460">
    <property type="entry name" value="DNAPol_HHH"/>
</dbReference>
<evidence type="ECO:0000256" key="13">
    <source>
        <dbReference type="HAMAP-Rule" id="MF_01902"/>
    </source>
</evidence>
<keyword evidence="7 13" id="KW-0548">Nucleotidyltransferase</keyword>
<dbReference type="HAMAP" id="MF_01902">
    <property type="entry name" value="DNApol_error_prone"/>
    <property type="match status" value="1"/>
</dbReference>
<dbReference type="Pfam" id="PF01336">
    <property type="entry name" value="tRNA_anti-codon"/>
    <property type="match status" value="1"/>
</dbReference>
<dbReference type="InterPro" id="IPR003141">
    <property type="entry name" value="Pol/His_phosphatase_N"/>
</dbReference>
<dbReference type="PANTHER" id="PTHR32294">
    <property type="entry name" value="DNA POLYMERASE III SUBUNIT ALPHA"/>
    <property type="match status" value="1"/>
</dbReference>
<dbReference type="Pfam" id="PF17657">
    <property type="entry name" value="DNA_pol3_finger"/>
    <property type="match status" value="1"/>
</dbReference>
<proteinExistence type="inferred from homology"/>
<feature type="region of interest" description="Disordered" evidence="14">
    <location>
        <begin position="1"/>
        <end position="46"/>
    </location>
</feature>
<accession>A0ABX0SJ48</accession>
<evidence type="ECO:0000256" key="14">
    <source>
        <dbReference type="SAM" id="MobiDB-lite"/>
    </source>
</evidence>
<sequence>MGFHNPPMPWSDLERTLSGSDPAPSAVTDAPLSRKRAPYTAPPIERPRDAVPYAELHMHSSFSFLDGVSSPTDLVVEAERLGLHALALTDHDGLYGITRFAEAAEPTGVKTVFGAELSLGLSAPQNGRPDPEGTHLLVLAAGEAGYHRLAGAITDAQLTGAEKGRPIYDLAGLANAADGHWVVLTGCRKGAVRQGLLAGGAAAAGRELDALTDLFGRQRVYVELTDHGHPLDSTHNDMLASLAADRGLPTLATGNVHYATPAQRLLAQTVAAIRANRSLDDLDGWLPATGMAFLRSGAEMSRLFARYPGAVERTVGLADELAFSLRRAKPALPKQEVPEGHTPMSWLRELVWRAVPGKYPRLDDAGRARIERELAVIEAKDFPGYFLIVHDIVAEARRRGILCQGRGSAANSAVCYLLGITAVDSIRYGLPFERFLSALRDEEPDIDVDFDSDRREEVIQWVFERYGRERAAQVCNVIQYRPKNAIRDVAKALGYSPGQQDAFARQVEHWSLPKPPEAVGSSVPEFVGSSVPELVEGTGSGGGGAPFDRLKERSGRVPSVPELVGSSVPELVEGTGSGGGRAPFDRLKERSGRALSVGVKKPGKPEDEQPIDVPQAVLDLAAQLLKAPRHLGIHSGGMVLTERPVGQVVPIEHARMPGRTVIQWDKDDAAWMGLVKFDLLGLGMLAALQHCFTIVRDATGEVWDLASIPKEEQAVYDMLCRADAIGVFQVESRAQLGLLPRLRPRRFYDLVIEIALIRPGPIQGGAVHPFVRRKLGTEPITYAHPKLKPVLERTLGVPIFQEQLMQMAMAVGECSGEDADLLRRAMGSKRGIERIESLERKLYEGMARNGLTGDAADHLYAQIKAFANFGFAESHSLSFALLVYASSWLKLHYPAAFLAGLLRAQPMGFYSPATLTADARRHGVEVRRPDLQRSGVDAGLEPISSVEPDGSCPPVEPVETGKTLRPPTGLDSCLDPEQPPMDEFDPDAPDTGAQHRRDGNLAVRLGLAGVRGIGRKVAERIVVERDADGPYSSMEDLARRAGLTEEQLSALATAGAFDGLGLGRRQALWRAGTAALDQAENLPGMVAPLQPPLFDEPTGFEVLADDLWATGIATSDHLLAHLRQRLDERGVLSSAALRTAEPGRRIRVAGLVTHRQRPSTATGITFVSLEDEHGMINVVCSAGLWTRYRRLIREAPGLIVRGILERSPEGVTNVLADYVESLPVAVHHTSRDFH</sequence>
<dbReference type="EMBL" id="JAAMOZ010000001">
    <property type="protein sequence ID" value="NIH56666.1"/>
    <property type="molecule type" value="Genomic_DNA"/>
</dbReference>
<evidence type="ECO:0000313" key="17">
    <source>
        <dbReference type="Proteomes" id="UP000749311"/>
    </source>
</evidence>
<evidence type="ECO:0000256" key="9">
    <source>
        <dbReference type="ARBA" id="ARBA00022763"/>
    </source>
</evidence>
<evidence type="ECO:0000256" key="8">
    <source>
        <dbReference type="ARBA" id="ARBA00022705"/>
    </source>
</evidence>
<keyword evidence="9 13" id="KW-0227">DNA damage</keyword>
<keyword evidence="17" id="KW-1185">Reference proteome</keyword>
<evidence type="ECO:0000256" key="12">
    <source>
        <dbReference type="ARBA" id="ARBA00049244"/>
    </source>
</evidence>
<comment type="catalytic activity">
    <reaction evidence="12 13">
        <text>DNA(n) + a 2'-deoxyribonucleoside 5'-triphosphate = DNA(n+1) + diphosphate</text>
        <dbReference type="Rhea" id="RHEA:22508"/>
        <dbReference type="Rhea" id="RHEA-COMP:17339"/>
        <dbReference type="Rhea" id="RHEA-COMP:17340"/>
        <dbReference type="ChEBI" id="CHEBI:33019"/>
        <dbReference type="ChEBI" id="CHEBI:61560"/>
        <dbReference type="ChEBI" id="CHEBI:173112"/>
        <dbReference type="EC" id="2.7.7.7"/>
    </reaction>
</comment>
<dbReference type="InterPro" id="IPR023073">
    <property type="entry name" value="DnaE2"/>
</dbReference>
<dbReference type="EC" id="2.7.7.7" evidence="3 13"/>
<keyword evidence="10 13" id="KW-0239">DNA-directed DNA polymerase</keyword>
<evidence type="ECO:0000256" key="10">
    <source>
        <dbReference type="ARBA" id="ARBA00022932"/>
    </source>
</evidence>
<dbReference type="Pfam" id="PF02811">
    <property type="entry name" value="PHP"/>
    <property type="match status" value="1"/>
</dbReference>
<dbReference type="Pfam" id="PF07733">
    <property type="entry name" value="DNA_pol3_alpha"/>
    <property type="match status" value="2"/>
</dbReference>
<dbReference type="InterPro" id="IPR016195">
    <property type="entry name" value="Pol/histidinol_Pase-like"/>
</dbReference>
<keyword evidence="5 13" id="KW-0963">Cytoplasm</keyword>
<evidence type="ECO:0000256" key="5">
    <source>
        <dbReference type="ARBA" id="ARBA00022490"/>
    </source>
</evidence>
<protein>
    <recommendedName>
        <fullName evidence="4 13">Error-prone DNA polymerase</fullName>
        <ecNumber evidence="3 13">2.7.7.7</ecNumber>
    </recommendedName>
</protein>
<dbReference type="Proteomes" id="UP000749311">
    <property type="component" value="Unassembled WGS sequence"/>
</dbReference>
<dbReference type="SUPFAM" id="SSF47781">
    <property type="entry name" value="RuvA domain 2-like"/>
    <property type="match status" value="1"/>
</dbReference>
<evidence type="ECO:0000256" key="7">
    <source>
        <dbReference type="ARBA" id="ARBA00022695"/>
    </source>
</evidence>
<evidence type="ECO:0000256" key="6">
    <source>
        <dbReference type="ARBA" id="ARBA00022679"/>
    </source>
</evidence>
<dbReference type="Gene3D" id="1.10.150.870">
    <property type="match status" value="1"/>
</dbReference>
<evidence type="ECO:0000256" key="4">
    <source>
        <dbReference type="ARBA" id="ARBA00017273"/>
    </source>
</evidence>
<reference evidence="16 17" key="1">
    <citation type="submission" date="2020-02" db="EMBL/GenBank/DDBJ databases">
        <title>Sequencing the genomes of 1000 actinobacteria strains.</title>
        <authorList>
            <person name="Klenk H.-P."/>
        </authorList>
    </citation>
    <scope>NUCLEOTIDE SEQUENCE [LARGE SCALE GENOMIC DNA]</scope>
    <source>
        <strain evidence="16 17">DSM 19609</strain>
    </source>
</reference>
<dbReference type="PANTHER" id="PTHR32294:SF4">
    <property type="entry name" value="ERROR-PRONE DNA POLYMERASE"/>
    <property type="match status" value="1"/>
</dbReference>
<dbReference type="InterPro" id="IPR040982">
    <property type="entry name" value="DNA_pol3_finger"/>
</dbReference>
<evidence type="ECO:0000256" key="11">
    <source>
        <dbReference type="ARBA" id="ARBA00023204"/>
    </source>
</evidence>
<name>A0ABX0SJ48_9ACTN</name>
<dbReference type="Pfam" id="PF14579">
    <property type="entry name" value="HHH_6"/>
    <property type="match status" value="1"/>
</dbReference>
<feature type="region of interest" description="Disordered" evidence="14">
    <location>
        <begin position="535"/>
        <end position="562"/>
    </location>
</feature>
<feature type="region of interest" description="Disordered" evidence="14">
    <location>
        <begin position="930"/>
        <end position="995"/>
    </location>
</feature>
<comment type="similarity">
    <text evidence="2 13">Belongs to the DNA polymerase type-C family. DnaE2 subfamily.</text>
</comment>
<dbReference type="RefSeq" id="WP_167165782.1">
    <property type="nucleotide sequence ID" value="NZ_BAAAOO010000015.1"/>
</dbReference>
<keyword evidence="11 13" id="KW-0234">DNA repair</keyword>
<keyword evidence="8 13" id="KW-0235">DNA replication</keyword>
<comment type="subcellular location">
    <subcellularLocation>
        <location evidence="1 13">Cytoplasm</location>
    </subcellularLocation>
</comment>
<dbReference type="InterPro" id="IPR004365">
    <property type="entry name" value="NA-bd_OB_tRNA"/>
</dbReference>
<evidence type="ECO:0000256" key="3">
    <source>
        <dbReference type="ARBA" id="ARBA00012417"/>
    </source>
</evidence>
<dbReference type="GO" id="GO:0003887">
    <property type="term" value="F:DNA-directed DNA polymerase activity"/>
    <property type="evidence" value="ECO:0007669"/>
    <property type="project" value="UniProtKB-EC"/>
</dbReference>
<dbReference type="InterPro" id="IPR004013">
    <property type="entry name" value="PHP_dom"/>
</dbReference>
<comment type="caution">
    <text evidence="16">The sequence shown here is derived from an EMBL/GenBank/DDBJ whole genome shotgun (WGS) entry which is preliminary data.</text>
</comment>
<keyword evidence="6 13" id="KW-0808">Transferase</keyword>
<comment type="function">
    <text evidence="13">DNA polymerase involved in damage-induced mutagenesis and translesion synthesis (TLS). It is not the major replicative DNA polymerase.</text>
</comment>
<dbReference type="SUPFAM" id="SSF89550">
    <property type="entry name" value="PHP domain-like"/>
    <property type="match status" value="1"/>
</dbReference>
<dbReference type="InterPro" id="IPR010994">
    <property type="entry name" value="RuvA_2-like"/>
</dbReference>
<organism evidence="16 17">
    <name type="scientific">Brooklawnia cerclae</name>
    <dbReference type="NCBI Taxonomy" id="349934"/>
    <lineage>
        <taxon>Bacteria</taxon>
        <taxon>Bacillati</taxon>
        <taxon>Actinomycetota</taxon>
        <taxon>Actinomycetes</taxon>
        <taxon>Propionibacteriales</taxon>
        <taxon>Propionibacteriaceae</taxon>
        <taxon>Brooklawnia</taxon>
    </lineage>
</organism>
<evidence type="ECO:0000259" key="15">
    <source>
        <dbReference type="SMART" id="SM00481"/>
    </source>
</evidence>
<evidence type="ECO:0000313" key="16">
    <source>
        <dbReference type="EMBL" id="NIH56666.1"/>
    </source>
</evidence>
<dbReference type="InterPro" id="IPR004805">
    <property type="entry name" value="DnaE2/DnaE/PolC"/>
</dbReference>